<dbReference type="GO" id="GO:1904680">
    <property type="term" value="F:peptide transmembrane transporter activity"/>
    <property type="evidence" value="ECO:0007669"/>
    <property type="project" value="TreeGrafter"/>
</dbReference>
<protein>
    <submittedName>
        <fullName evidence="2">ABC transporter substrate-binding protein</fullName>
    </submittedName>
</protein>
<evidence type="ECO:0000259" key="1">
    <source>
        <dbReference type="Pfam" id="PF00496"/>
    </source>
</evidence>
<evidence type="ECO:0000313" key="3">
    <source>
        <dbReference type="Proteomes" id="UP000620075"/>
    </source>
</evidence>
<dbReference type="Gene3D" id="3.40.190.10">
    <property type="entry name" value="Periplasmic binding protein-like II"/>
    <property type="match status" value="1"/>
</dbReference>
<dbReference type="Gene3D" id="3.10.105.10">
    <property type="entry name" value="Dipeptide-binding Protein, Domain 3"/>
    <property type="match status" value="1"/>
</dbReference>
<dbReference type="EMBL" id="JAEKNQ010000049">
    <property type="protein sequence ID" value="MBJ7604022.1"/>
    <property type="molecule type" value="Genomic_DNA"/>
</dbReference>
<dbReference type="InterPro" id="IPR039424">
    <property type="entry name" value="SBP_5"/>
</dbReference>
<dbReference type="Proteomes" id="UP000620075">
    <property type="component" value="Unassembled WGS sequence"/>
</dbReference>
<comment type="caution">
    <text evidence="2">The sequence shown here is derived from an EMBL/GenBank/DDBJ whole genome shotgun (WGS) entry which is preliminary data.</text>
</comment>
<organism evidence="2 3">
    <name type="scientific">Candidatus Dormiibacter inghamiae</name>
    <dbReference type="NCBI Taxonomy" id="3127013"/>
    <lineage>
        <taxon>Bacteria</taxon>
        <taxon>Bacillati</taxon>
        <taxon>Candidatus Dormiibacterota</taxon>
        <taxon>Candidatus Dormibacteria</taxon>
        <taxon>Candidatus Dormibacterales</taxon>
        <taxon>Candidatus Dormibacteraceae</taxon>
        <taxon>Candidatus Dormiibacter</taxon>
    </lineage>
</organism>
<gene>
    <name evidence="2" type="ORF">JF888_12645</name>
</gene>
<feature type="non-terminal residue" evidence="2">
    <location>
        <position position="286"/>
    </location>
</feature>
<accession>A0A934KIB1</accession>
<proteinExistence type="predicted"/>
<sequence>MVLKANTDHWNRERGPRLETVVFRNDLDSAEALRLACDTEGEVDIVTEVSPADARRVRDSQHARLVTTDAMRIVVGIINRDHAPFDDVRARRALNLAVDRDKFVREGFGGYAHATAGLTPHYAAGRAPDLEPYPHDPGQARGLLQESDYPAGRPLILAALPGMDGLANLLAGDLRSALGVEVIVVVIPEGNLLAAQHSFVEKVIPAPFDVLLFAWFDLTSDAPAAFMHSWLYGAMGAFRAGPPIPEFDQILDRYVRQTNGAELNALDEQMDRLAHAQALSLFLCAP</sequence>
<reference evidence="2 3" key="1">
    <citation type="submission" date="2020-10" db="EMBL/GenBank/DDBJ databases">
        <title>Ca. Dormibacterota MAGs.</title>
        <authorList>
            <person name="Montgomery K."/>
        </authorList>
    </citation>
    <scope>NUCLEOTIDE SEQUENCE [LARGE SCALE GENOMIC DNA]</scope>
    <source>
        <strain evidence="2">SC8811_S16_3</strain>
    </source>
</reference>
<dbReference type="GO" id="GO:0015833">
    <property type="term" value="P:peptide transport"/>
    <property type="evidence" value="ECO:0007669"/>
    <property type="project" value="TreeGrafter"/>
</dbReference>
<evidence type="ECO:0000313" key="2">
    <source>
        <dbReference type="EMBL" id="MBJ7604022.1"/>
    </source>
</evidence>
<dbReference type="AlphaFoldDB" id="A0A934KIB1"/>
<name>A0A934KIB1_9BACT</name>
<feature type="domain" description="Solute-binding protein family 5" evidence="1">
    <location>
        <begin position="1"/>
        <end position="230"/>
    </location>
</feature>
<dbReference type="SUPFAM" id="SSF53850">
    <property type="entry name" value="Periplasmic binding protein-like II"/>
    <property type="match status" value="1"/>
</dbReference>
<dbReference type="Pfam" id="PF00496">
    <property type="entry name" value="SBP_bac_5"/>
    <property type="match status" value="1"/>
</dbReference>
<dbReference type="InterPro" id="IPR000914">
    <property type="entry name" value="SBP_5_dom"/>
</dbReference>
<dbReference type="PANTHER" id="PTHR30290">
    <property type="entry name" value="PERIPLASMIC BINDING COMPONENT OF ABC TRANSPORTER"/>
    <property type="match status" value="1"/>
</dbReference>